<feature type="non-terminal residue" evidence="1">
    <location>
        <position position="1"/>
    </location>
</feature>
<proteinExistence type="predicted"/>
<reference evidence="1" key="1">
    <citation type="submission" date="2018-05" db="EMBL/GenBank/DDBJ databases">
        <authorList>
            <person name="Lanie J.A."/>
            <person name="Ng W.-L."/>
            <person name="Kazmierczak K.M."/>
            <person name="Andrzejewski T.M."/>
            <person name="Davidsen T.M."/>
            <person name="Wayne K.J."/>
            <person name="Tettelin H."/>
            <person name="Glass J.I."/>
            <person name="Rusch D."/>
            <person name="Podicherti R."/>
            <person name="Tsui H.-C.T."/>
            <person name="Winkler M.E."/>
        </authorList>
    </citation>
    <scope>NUCLEOTIDE SEQUENCE</scope>
</reference>
<organism evidence="1">
    <name type="scientific">marine metagenome</name>
    <dbReference type="NCBI Taxonomy" id="408172"/>
    <lineage>
        <taxon>unclassified sequences</taxon>
        <taxon>metagenomes</taxon>
        <taxon>ecological metagenomes</taxon>
    </lineage>
</organism>
<name>A0A383E4M0_9ZZZZ</name>
<protein>
    <submittedName>
        <fullName evidence="1">Uncharacterized protein</fullName>
    </submittedName>
</protein>
<accession>A0A383E4M0</accession>
<gene>
    <name evidence="1" type="ORF">METZ01_LOCUS504388</name>
</gene>
<sequence length="232" mass="26943">VEFRLLVANDYRIDITSNNQTNVLNQPVFLSEGLPERTIRAPGNVKDGSNQRFVRIEYGLPTANEIFGFTIEARDAFGFDVMGEWDRNRQHKRYPRFAENDATDHEHAVEEADAWMINVSRKPYPFFLFGEAYSMDPDYSTSSYLAMQRGDTGPIDYDSSTQAVFEMVDDNDDQDRQVDWQRVGSGHAADRFVFPGWDENNDFIADYNQNNVELVRPNLKPDWEEPFLRYNV</sequence>
<evidence type="ECO:0000313" key="1">
    <source>
        <dbReference type="EMBL" id="SVE51534.1"/>
    </source>
</evidence>
<feature type="non-terminal residue" evidence="1">
    <location>
        <position position="232"/>
    </location>
</feature>
<dbReference type="EMBL" id="UINC01222656">
    <property type="protein sequence ID" value="SVE51534.1"/>
    <property type="molecule type" value="Genomic_DNA"/>
</dbReference>
<dbReference type="AlphaFoldDB" id="A0A383E4M0"/>